<sequence length="59" mass="6857">MQPVYRHHSHNPTIALLTSIHKHDMLDAFRMEAHEWPGTHKRKQAPGSRLCLSQSTRTN</sequence>
<accession>I4EFZ4</accession>
<evidence type="ECO:0000313" key="3">
    <source>
        <dbReference type="Proteomes" id="UP000004221"/>
    </source>
</evidence>
<dbReference type="EMBL" id="CAGS01000170">
    <property type="protein sequence ID" value="CCF83606.1"/>
    <property type="molecule type" value="Genomic_DNA"/>
</dbReference>
<name>I4EFZ4_9BACT</name>
<dbReference type="Proteomes" id="UP000004221">
    <property type="component" value="Unassembled WGS sequence"/>
</dbReference>
<organism evidence="2 3">
    <name type="scientific">Nitrolancea hollandica Lb</name>
    <dbReference type="NCBI Taxonomy" id="1129897"/>
    <lineage>
        <taxon>Bacteria</taxon>
        <taxon>Pseudomonadati</taxon>
        <taxon>Thermomicrobiota</taxon>
        <taxon>Thermomicrobia</taxon>
        <taxon>Sphaerobacterales</taxon>
        <taxon>Sphaerobacterineae</taxon>
        <taxon>Sphaerobacteraceae</taxon>
        <taxon>Nitrolancea</taxon>
    </lineage>
</organism>
<keyword evidence="3" id="KW-1185">Reference proteome</keyword>
<evidence type="ECO:0000256" key="1">
    <source>
        <dbReference type="SAM" id="MobiDB-lite"/>
    </source>
</evidence>
<proteinExistence type="predicted"/>
<protein>
    <submittedName>
        <fullName evidence="2">Uncharacterized protein</fullName>
    </submittedName>
</protein>
<evidence type="ECO:0000313" key="2">
    <source>
        <dbReference type="EMBL" id="CCF83606.1"/>
    </source>
</evidence>
<comment type="caution">
    <text evidence="2">The sequence shown here is derived from an EMBL/GenBank/DDBJ whole genome shotgun (WGS) entry which is preliminary data.</text>
</comment>
<feature type="region of interest" description="Disordered" evidence="1">
    <location>
        <begin position="37"/>
        <end position="59"/>
    </location>
</feature>
<dbReference type="AlphaFoldDB" id="I4EFZ4"/>
<gene>
    <name evidence="2" type="ORF">NITHO_2510004</name>
</gene>
<reference evidence="2 3" key="1">
    <citation type="journal article" date="2012" name="ISME J.">
        <title>Nitrification expanded: discovery, physiology and genomics of a nitrite-oxidizing bacterium from the phylum Chloroflexi.</title>
        <authorList>
            <person name="Sorokin D.Y."/>
            <person name="Lucker S."/>
            <person name="Vejmelkova D."/>
            <person name="Kostrikina N.A."/>
            <person name="Kleerebezem R."/>
            <person name="Rijpstra W.I."/>
            <person name="Damste J.S."/>
            <person name="Le Paslier D."/>
            <person name="Muyzer G."/>
            <person name="Wagner M."/>
            <person name="van Loosdrecht M.C."/>
            <person name="Daims H."/>
        </authorList>
    </citation>
    <scope>NUCLEOTIDE SEQUENCE [LARGE SCALE GENOMIC DNA]</scope>
    <source>
        <strain evidence="3">none</strain>
    </source>
</reference>